<protein>
    <recommendedName>
        <fullName evidence="4">Glucosamine-6-phosphate deaminase</fullName>
        <ecNumber evidence="4">3.5.99.6</ecNumber>
    </recommendedName>
    <alternativeName>
        <fullName evidence="4">GlcN6P deaminase</fullName>
        <shortName evidence="4">GNPDA</shortName>
    </alternativeName>
    <alternativeName>
        <fullName evidence="4">Glucosamine-6-phosphate isomerase</fullName>
    </alternativeName>
</protein>
<comment type="caution">
    <text evidence="6">The sequence shown here is derived from an EMBL/GenBank/DDBJ whole genome shotgun (WGS) entry which is preliminary data.</text>
</comment>
<comment type="function">
    <text evidence="4">Catalyzes the reversible isomerization-deamination of glucosamine 6-phosphate (GlcN6P) to form fructose 6-phosphate (Fru6P) and ammonium ion.</text>
</comment>
<dbReference type="GO" id="GO:0006043">
    <property type="term" value="P:glucosamine catabolic process"/>
    <property type="evidence" value="ECO:0007669"/>
    <property type="project" value="TreeGrafter"/>
</dbReference>
<dbReference type="PANTHER" id="PTHR11280:SF5">
    <property type="entry name" value="GLUCOSAMINE-6-PHOSPHATE ISOMERASE"/>
    <property type="match status" value="1"/>
</dbReference>
<dbReference type="UniPathway" id="UPA00629">
    <property type="reaction ID" value="UER00684"/>
</dbReference>
<evidence type="ECO:0000256" key="1">
    <source>
        <dbReference type="ARBA" id="ARBA00000644"/>
    </source>
</evidence>
<dbReference type="Pfam" id="PF01182">
    <property type="entry name" value="Glucosamine_iso"/>
    <property type="match status" value="1"/>
</dbReference>
<dbReference type="GO" id="GO:0006046">
    <property type="term" value="P:N-acetylglucosamine catabolic process"/>
    <property type="evidence" value="ECO:0007669"/>
    <property type="project" value="UniProtKB-UniRule"/>
</dbReference>
<dbReference type="SUPFAM" id="SSF100950">
    <property type="entry name" value="NagB/RpiA/CoA transferase-like"/>
    <property type="match status" value="1"/>
</dbReference>
<accession>A0A7X3IQ24</accession>
<feature type="active site" description="For ring-opening step" evidence="4">
    <location>
        <position position="136"/>
    </location>
</feature>
<dbReference type="Proteomes" id="UP000460318">
    <property type="component" value="Unassembled WGS sequence"/>
</dbReference>
<dbReference type="GO" id="GO:0005975">
    <property type="term" value="P:carbohydrate metabolic process"/>
    <property type="evidence" value="ECO:0007669"/>
    <property type="project" value="InterPro"/>
</dbReference>
<dbReference type="EC" id="3.5.99.6" evidence="4"/>
<dbReference type="GO" id="GO:0019262">
    <property type="term" value="P:N-acetylneuraminate catabolic process"/>
    <property type="evidence" value="ECO:0007669"/>
    <property type="project" value="UniProtKB-UniRule"/>
</dbReference>
<proteinExistence type="inferred from homology"/>
<dbReference type="FunFam" id="3.40.50.1360:FF:000003">
    <property type="entry name" value="Glucosamine-6-phosphate deaminase"/>
    <property type="match status" value="1"/>
</dbReference>
<name>A0A7X3IQ24_9BACL</name>
<dbReference type="InterPro" id="IPR018321">
    <property type="entry name" value="Glucosamine6P_isomerase_CS"/>
</dbReference>
<dbReference type="AlphaFoldDB" id="A0A7X3IQ24"/>
<evidence type="ECO:0000313" key="6">
    <source>
        <dbReference type="EMBL" id="MWV46830.1"/>
    </source>
</evidence>
<dbReference type="PROSITE" id="PS01161">
    <property type="entry name" value="GLC_GALNAC_ISOMERASE"/>
    <property type="match status" value="1"/>
</dbReference>
<dbReference type="Gene3D" id="3.40.50.1360">
    <property type="match status" value="1"/>
</dbReference>
<sequence length="242" mass="26364">MNIYTFKQEADFVSTGASLIASLLHTKPRSVLGLATGSSPIGIYQRLIEMNQQGLVSFSKASSYNLDEYVGLPEGHAESYRYFMNDKLFNHIDINMENTHVPDGNAADLEDECKRYDAMLEENGPVDLQILGLGHNGHIGFNEPDESLAGGTHVVELQEKTRTANARFFPSLADVPTQAITMGVGSILKAKQILLLVRGEDKAEIVKRALKGPITSQCPASLLQCHPNVVVLLDQGAGRLLS</sequence>
<dbReference type="CDD" id="cd01399">
    <property type="entry name" value="GlcN6P_deaminase"/>
    <property type="match status" value="1"/>
</dbReference>
<feature type="domain" description="Glucosamine/galactosamine-6-phosphate isomerase" evidence="5">
    <location>
        <begin position="17"/>
        <end position="226"/>
    </location>
</feature>
<dbReference type="InterPro" id="IPR006148">
    <property type="entry name" value="Glc/Gal-6P_isomerase"/>
</dbReference>
<dbReference type="InterPro" id="IPR004547">
    <property type="entry name" value="Glucosamine6P_isomerase"/>
</dbReference>
<reference evidence="6 7" key="1">
    <citation type="submission" date="2019-12" db="EMBL/GenBank/DDBJ databases">
        <title>Paenibacillus sp. nov., an endophytic bacterium isolated from the stem of Dendrobium.</title>
        <authorList>
            <person name="Zhao R."/>
        </authorList>
    </citation>
    <scope>NUCLEOTIDE SEQUENCE [LARGE SCALE GENOMIC DNA]</scope>
    <source>
        <strain evidence="6 7">HJL G12</strain>
    </source>
</reference>
<comment type="catalytic activity">
    <reaction evidence="1 4">
        <text>alpha-D-glucosamine 6-phosphate + H2O = beta-D-fructose 6-phosphate + NH4(+)</text>
        <dbReference type="Rhea" id="RHEA:12172"/>
        <dbReference type="ChEBI" id="CHEBI:15377"/>
        <dbReference type="ChEBI" id="CHEBI:28938"/>
        <dbReference type="ChEBI" id="CHEBI:57634"/>
        <dbReference type="ChEBI" id="CHEBI:75989"/>
        <dbReference type="EC" id="3.5.99.6"/>
    </reaction>
</comment>
<dbReference type="InterPro" id="IPR037171">
    <property type="entry name" value="NagB/RpiA_transferase-like"/>
</dbReference>
<evidence type="ECO:0000259" key="5">
    <source>
        <dbReference type="Pfam" id="PF01182"/>
    </source>
</evidence>
<comment type="similarity">
    <text evidence="4">Belongs to the glucosamine/galactosamine-6-phosphate isomerase family. NagB subfamily.</text>
</comment>
<dbReference type="GO" id="GO:0005737">
    <property type="term" value="C:cytoplasm"/>
    <property type="evidence" value="ECO:0007669"/>
    <property type="project" value="TreeGrafter"/>
</dbReference>
<feature type="active site" description="Proton acceptor; for enolization step" evidence="4">
    <location>
        <position position="67"/>
    </location>
</feature>
<dbReference type="PANTHER" id="PTHR11280">
    <property type="entry name" value="GLUCOSAMINE-6-PHOSPHATE ISOMERASE"/>
    <property type="match status" value="1"/>
</dbReference>
<dbReference type="GO" id="GO:0004342">
    <property type="term" value="F:glucosamine-6-phosphate deaminase activity"/>
    <property type="evidence" value="ECO:0007669"/>
    <property type="project" value="UniProtKB-UniRule"/>
</dbReference>
<evidence type="ECO:0000256" key="4">
    <source>
        <dbReference type="HAMAP-Rule" id="MF_01241"/>
    </source>
</evidence>
<gene>
    <name evidence="4 6" type="primary">nagB</name>
    <name evidence="6" type="ORF">GRF59_24785</name>
</gene>
<dbReference type="HAMAP" id="MF_01241">
    <property type="entry name" value="GlcN6P_deamin"/>
    <property type="match status" value="1"/>
</dbReference>
<comment type="caution">
    <text evidence="4">Lacks conserved residue(s) required for the propagation of feature annotation.</text>
</comment>
<evidence type="ECO:0000256" key="3">
    <source>
        <dbReference type="ARBA" id="ARBA00023277"/>
    </source>
</evidence>
<organism evidence="6 7">
    <name type="scientific">Paenibacillus dendrobii</name>
    <dbReference type="NCBI Taxonomy" id="2691084"/>
    <lineage>
        <taxon>Bacteria</taxon>
        <taxon>Bacillati</taxon>
        <taxon>Bacillota</taxon>
        <taxon>Bacilli</taxon>
        <taxon>Bacillales</taxon>
        <taxon>Paenibacillaceae</taxon>
        <taxon>Paenibacillus</taxon>
    </lineage>
</organism>
<dbReference type="RefSeq" id="WP_160500428.1">
    <property type="nucleotide sequence ID" value="NZ_WUBI01000005.1"/>
</dbReference>
<dbReference type="GO" id="GO:0042802">
    <property type="term" value="F:identical protein binding"/>
    <property type="evidence" value="ECO:0007669"/>
    <property type="project" value="TreeGrafter"/>
</dbReference>
<dbReference type="NCBIfam" id="TIGR00502">
    <property type="entry name" value="nagB"/>
    <property type="match status" value="1"/>
</dbReference>
<feature type="active site" description="For ring-opening step" evidence="4">
    <location>
        <position position="143"/>
    </location>
</feature>
<keyword evidence="3 4" id="KW-0119">Carbohydrate metabolism</keyword>
<dbReference type="EMBL" id="WUBI01000005">
    <property type="protein sequence ID" value="MWV46830.1"/>
    <property type="molecule type" value="Genomic_DNA"/>
</dbReference>
<comment type="pathway">
    <text evidence="4">Amino-sugar metabolism; N-acetylneuraminate degradation; D-fructose 6-phosphate from N-acetylneuraminate: step 5/5.</text>
</comment>
<feature type="active site" description="Proton acceptor; for ring-opening step" evidence="4">
    <location>
        <position position="138"/>
    </location>
</feature>
<keyword evidence="2 4" id="KW-0378">Hydrolase</keyword>
<keyword evidence="7" id="KW-1185">Reference proteome</keyword>
<evidence type="ECO:0000313" key="7">
    <source>
        <dbReference type="Proteomes" id="UP000460318"/>
    </source>
</evidence>
<evidence type="ECO:0000256" key="2">
    <source>
        <dbReference type="ARBA" id="ARBA00022801"/>
    </source>
</evidence>